<name>A0A840D2D2_9BACE</name>
<dbReference type="Pfam" id="PF14289">
    <property type="entry name" value="DUF4369"/>
    <property type="match status" value="1"/>
</dbReference>
<comment type="caution">
    <text evidence="3">The sequence shown here is derived from an EMBL/GenBank/DDBJ whole genome shotgun (WGS) entry which is preliminary data.</text>
</comment>
<protein>
    <recommendedName>
        <fullName evidence="2">DUF4369 domain-containing protein</fullName>
    </recommendedName>
</protein>
<dbReference type="EMBL" id="JACIER010000013">
    <property type="protein sequence ID" value="MBB4045181.1"/>
    <property type="molecule type" value="Genomic_DNA"/>
</dbReference>
<dbReference type="Proteomes" id="UP000560658">
    <property type="component" value="Unassembled WGS sequence"/>
</dbReference>
<feature type="chain" id="PRO_5032846989" description="DUF4369 domain-containing protein" evidence="1">
    <location>
        <begin position="23"/>
        <end position="146"/>
    </location>
</feature>
<keyword evidence="1" id="KW-0732">Signal</keyword>
<dbReference type="InterPro" id="IPR025380">
    <property type="entry name" value="DUF4369"/>
</dbReference>
<reference evidence="3" key="1">
    <citation type="submission" date="2020-08" db="EMBL/GenBank/DDBJ databases">
        <title>Genomic Encyclopedia of Type Strains, Phase IV (KMG-IV): sequencing the most valuable type-strain genomes for metagenomic binning, comparative biology and taxonomic classification.</title>
        <authorList>
            <person name="Goeker M."/>
        </authorList>
    </citation>
    <scope>NUCLEOTIDE SEQUENCE [LARGE SCALE GENOMIC DNA]</scope>
    <source>
        <strain evidence="3">DSM 105720</strain>
    </source>
</reference>
<dbReference type="AlphaFoldDB" id="A0A840D2D2"/>
<accession>A0A840D2D2</accession>
<dbReference type="RefSeq" id="WP_244437065.1">
    <property type="nucleotide sequence ID" value="NZ_JACIER010000013.1"/>
</dbReference>
<feature type="signal peptide" evidence="1">
    <location>
        <begin position="1"/>
        <end position="22"/>
    </location>
</feature>
<proteinExistence type="predicted"/>
<evidence type="ECO:0000259" key="2">
    <source>
        <dbReference type="Pfam" id="PF14289"/>
    </source>
</evidence>
<gene>
    <name evidence="3" type="ORF">GGR06_002992</name>
</gene>
<feature type="domain" description="DUF4369" evidence="2">
    <location>
        <begin position="26"/>
        <end position="130"/>
    </location>
</feature>
<evidence type="ECO:0000256" key="1">
    <source>
        <dbReference type="SAM" id="SignalP"/>
    </source>
</evidence>
<sequence length="146" mass="16693">MKMKYNILIFVIFASIAQLSCAQGKYVIKGELPDHLFDNEYILLYNNVALIEEPQRMKQTFIDSIKVIDGKFCYEGVLSQQPFLAYLSCDKGLRFRYTTSFIVEQGEIQLHFVDWVNEANVSGTPINDDYNVLFIESEKSIAANSG</sequence>
<organism evidence="3 4">
    <name type="scientific">Bacteroides reticulotermitis</name>
    <dbReference type="NCBI Taxonomy" id="1133319"/>
    <lineage>
        <taxon>Bacteria</taxon>
        <taxon>Pseudomonadati</taxon>
        <taxon>Bacteroidota</taxon>
        <taxon>Bacteroidia</taxon>
        <taxon>Bacteroidales</taxon>
        <taxon>Bacteroidaceae</taxon>
        <taxon>Bacteroides</taxon>
    </lineage>
</organism>
<keyword evidence="4" id="KW-1185">Reference proteome</keyword>
<evidence type="ECO:0000313" key="3">
    <source>
        <dbReference type="EMBL" id="MBB4045181.1"/>
    </source>
</evidence>
<evidence type="ECO:0000313" key="4">
    <source>
        <dbReference type="Proteomes" id="UP000560658"/>
    </source>
</evidence>